<feature type="chain" id="PRO_5032911074" evidence="1">
    <location>
        <begin position="31"/>
        <end position="391"/>
    </location>
</feature>
<dbReference type="InterPro" id="IPR011050">
    <property type="entry name" value="Pectin_lyase_fold/virulence"/>
</dbReference>
<reference evidence="2 3" key="1">
    <citation type="submission" date="2020-07" db="EMBL/GenBank/DDBJ databases">
        <authorList>
            <person name="Maaloum M."/>
        </authorList>
    </citation>
    <scope>NUCLEOTIDE SEQUENCE [LARGE SCALE GENOMIC DNA]</scope>
    <source>
        <strain evidence="2 3">GCS-AN-3</strain>
    </source>
</reference>
<name>A0A853IVW5_9BURK</name>
<evidence type="ECO:0000313" key="3">
    <source>
        <dbReference type="Proteomes" id="UP000589716"/>
    </source>
</evidence>
<feature type="signal peptide" evidence="1">
    <location>
        <begin position="1"/>
        <end position="30"/>
    </location>
</feature>
<dbReference type="NCBIfam" id="NF041518">
    <property type="entry name" value="choice_anch_Q"/>
    <property type="match status" value="1"/>
</dbReference>
<dbReference type="PANTHER" id="PTHR11319:SF35">
    <property type="entry name" value="OUTER MEMBRANE PROTEIN PMPC-RELATED"/>
    <property type="match status" value="1"/>
</dbReference>
<keyword evidence="1" id="KW-0732">Signal</keyword>
<dbReference type="InterPro" id="IPR006626">
    <property type="entry name" value="PbH1"/>
</dbReference>
<dbReference type="InterPro" id="IPR012334">
    <property type="entry name" value="Pectin_lyas_fold"/>
</dbReference>
<dbReference type="PANTHER" id="PTHR11319">
    <property type="entry name" value="G PROTEIN-COUPLED RECEPTOR-RELATED"/>
    <property type="match status" value="1"/>
</dbReference>
<protein>
    <submittedName>
        <fullName evidence="2">Uncharacterized protein</fullName>
    </submittedName>
</protein>
<dbReference type="EMBL" id="JACCKX010000001">
    <property type="protein sequence ID" value="NZA02434.1"/>
    <property type="molecule type" value="Genomic_DNA"/>
</dbReference>
<keyword evidence="3" id="KW-1185">Reference proteome</keyword>
<dbReference type="SUPFAM" id="SSF51126">
    <property type="entry name" value="Pectin lyase-like"/>
    <property type="match status" value="1"/>
</dbReference>
<gene>
    <name evidence="2" type="ORF">H0I39_12895</name>
</gene>
<proteinExistence type="predicted"/>
<evidence type="ECO:0000256" key="1">
    <source>
        <dbReference type="SAM" id="SignalP"/>
    </source>
</evidence>
<dbReference type="SMART" id="SM00710">
    <property type="entry name" value="PbH1"/>
    <property type="match status" value="5"/>
</dbReference>
<dbReference type="Proteomes" id="UP000589716">
    <property type="component" value="Unassembled WGS sequence"/>
</dbReference>
<accession>A0A853IVW5</accession>
<organism evidence="2 3">
    <name type="scientific">Ottowia beijingensis</name>
    <dbReference type="NCBI Taxonomy" id="1207057"/>
    <lineage>
        <taxon>Bacteria</taxon>
        <taxon>Pseudomonadati</taxon>
        <taxon>Pseudomonadota</taxon>
        <taxon>Betaproteobacteria</taxon>
        <taxon>Burkholderiales</taxon>
        <taxon>Comamonadaceae</taxon>
        <taxon>Ottowia</taxon>
    </lineage>
</organism>
<evidence type="ECO:0000313" key="2">
    <source>
        <dbReference type="EMBL" id="NZA02434.1"/>
    </source>
</evidence>
<dbReference type="AlphaFoldDB" id="A0A853IVW5"/>
<dbReference type="Gene3D" id="2.160.20.10">
    <property type="entry name" value="Single-stranded right-handed beta-helix, Pectin lyase-like"/>
    <property type="match status" value="1"/>
</dbReference>
<dbReference type="InterPro" id="IPR059226">
    <property type="entry name" value="Choice_anch_Q_dom"/>
</dbReference>
<dbReference type="RefSeq" id="WP_180550767.1">
    <property type="nucleotide sequence ID" value="NZ_JACCKX010000001.1"/>
</dbReference>
<sequence>MPIALSSSARRRLRRAATLALLTAGATTQAATLHVTNLNDAGPGSLRATVQAAVNGDVVTFDVGGAITLASVIPIDRNLTIEVPPGGAAVQISGGGAAIPLFRVGVGAAAALTRLSLLNAQNAVQNNGNLTLTQVLVRGNTGSVGAGVSGCVDPATQTLGVIDSVFMDNHATNGGGAIGACGAITISGSTFSGNTAGQGGGGYGGALAVTNTGSVTITNSTFQGNTAGGFGGAIATDYPGMSLTNVTFSGNTATTGSALSVAGGVGVTVRNTVFASGTGGGHCTNPISAGSNNLNFADPAGVNSCGPTVTVTTDPQLGALGDNGGPTPTMALPAGSPAIDAGVLAGAPASDQRGISRPQGAGVDIGAYERLAAAPPLPGAWRRCQPLASGA</sequence>
<comment type="caution">
    <text evidence="2">The sequence shown here is derived from an EMBL/GenBank/DDBJ whole genome shotgun (WGS) entry which is preliminary data.</text>
</comment>